<accession>A0A7W4YFT9</accession>
<keyword evidence="4 8" id="KW-0808">Transferase</keyword>
<sequence length="131" mass="13168">MGPGAAIKPSGSVVYAPGTGTVAVAQTTGHAFGLQLDNGLEILIHVGIDTVELDGKGFDVRVKVGDKVTPETVLVEFDRDIVEAAGFSLITPVIVLNAAAFASVEAVGLGSGKVGTPILEAVTKATAPSEV</sequence>
<dbReference type="Gene3D" id="2.70.70.10">
    <property type="entry name" value="Glucose Permease (Domain IIA)"/>
    <property type="match status" value="1"/>
</dbReference>
<dbReference type="PANTHER" id="PTHR45008:SF1">
    <property type="entry name" value="PTS SYSTEM GLUCOSE-SPECIFIC EIIA COMPONENT"/>
    <property type="match status" value="1"/>
</dbReference>
<organism evidence="8 9">
    <name type="scientific">Pseudoclavibacter helvolus</name>
    <dbReference type="NCBI Taxonomy" id="255205"/>
    <lineage>
        <taxon>Bacteria</taxon>
        <taxon>Bacillati</taxon>
        <taxon>Actinomycetota</taxon>
        <taxon>Actinomycetes</taxon>
        <taxon>Micrococcales</taxon>
        <taxon>Microbacteriaceae</taxon>
        <taxon>Pseudoclavibacter</taxon>
    </lineage>
</organism>
<comment type="caution">
    <text evidence="8">The sequence shown here is derived from an EMBL/GenBank/DDBJ whole genome shotgun (WGS) entry which is preliminary data.</text>
</comment>
<feature type="domain" description="PTS EIIA type-1" evidence="7">
    <location>
        <begin position="1"/>
        <end position="97"/>
    </location>
</feature>
<evidence type="ECO:0000313" key="8">
    <source>
        <dbReference type="EMBL" id="MBB2957346.1"/>
    </source>
</evidence>
<dbReference type="Proteomes" id="UP000545286">
    <property type="component" value="Unassembled WGS sequence"/>
</dbReference>
<proteinExistence type="predicted"/>
<dbReference type="SUPFAM" id="SSF51261">
    <property type="entry name" value="Duplicated hybrid motif"/>
    <property type="match status" value="1"/>
</dbReference>
<dbReference type="Pfam" id="PF00358">
    <property type="entry name" value="PTS_EIIA_1"/>
    <property type="match status" value="1"/>
</dbReference>
<dbReference type="GO" id="GO:0009401">
    <property type="term" value="P:phosphoenolpyruvate-dependent sugar phosphotransferase system"/>
    <property type="evidence" value="ECO:0007669"/>
    <property type="project" value="UniProtKB-KW"/>
</dbReference>
<keyword evidence="3" id="KW-0762">Sugar transport</keyword>
<dbReference type="GO" id="GO:0016301">
    <property type="term" value="F:kinase activity"/>
    <property type="evidence" value="ECO:0007669"/>
    <property type="project" value="UniProtKB-KW"/>
</dbReference>
<dbReference type="NCBIfam" id="TIGR00830">
    <property type="entry name" value="PTBA"/>
    <property type="match status" value="1"/>
</dbReference>
<dbReference type="PROSITE" id="PS51093">
    <property type="entry name" value="PTS_EIIA_TYPE_1"/>
    <property type="match status" value="1"/>
</dbReference>
<dbReference type="InterPro" id="IPR001127">
    <property type="entry name" value="PTS_EIIA_1_perm"/>
</dbReference>
<evidence type="ECO:0000256" key="3">
    <source>
        <dbReference type="ARBA" id="ARBA00022597"/>
    </source>
</evidence>
<keyword evidence="5" id="KW-0598">Phosphotransferase system</keyword>
<evidence type="ECO:0000313" key="9">
    <source>
        <dbReference type="Proteomes" id="UP000545286"/>
    </source>
</evidence>
<evidence type="ECO:0000256" key="4">
    <source>
        <dbReference type="ARBA" id="ARBA00022679"/>
    </source>
</evidence>
<evidence type="ECO:0000256" key="1">
    <source>
        <dbReference type="ARBA" id="ARBA00004496"/>
    </source>
</evidence>
<gene>
    <name evidence="8" type="ORF">FHX72_001483</name>
</gene>
<dbReference type="AlphaFoldDB" id="A0A7W4YFT9"/>
<keyword evidence="9" id="KW-1185">Reference proteome</keyword>
<name>A0A7W4YFT9_9MICO</name>
<dbReference type="PANTHER" id="PTHR45008">
    <property type="entry name" value="PTS SYSTEM GLUCOSE-SPECIFIC EIIA COMPONENT"/>
    <property type="match status" value="1"/>
</dbReference>
<dbReference type="InterPro" id="IPR050890">
    <property type="entry name" value="PTS_EIIA_component"/>
</dbReference>
<comment type="subcellular location">
    <subcellularLocation>
        <location evidence="1">Cytoplasm</location>
    </subcellularLocation>
</comment>
<reference evidence="8 9" key="1">
    <citation type="submission" date="2020-08" db="EMBL/GenBank/DDBJ databases">
        <title>Sequencing the genomes of 1000 actinobacteria strains.</title>
        <authorList>
            <person name="Klenk H.-P."/>
        </authorList>
    </citation>
    <scope>NUCLEOTIDE SEQUENCE [LARGE SCALE GENOMIC DNA]</scope>
    <source>
        <strain evidence="8 9">DSM 20419</strain>
    </source>
</reference>
<dbReference type="PROSITE" id="PS00371">
    <property type="entry name" value="PTS_EIIA_TYPE_1_HIS"/>
    <property type="match status" value="1"/>
</dbReference>
<dbReference type="InterPro" id="IPR011055">
    <property type="entry name" value="Dup_hybrid_motif"/>
</dbReference>
<evidence type="ECO:0000256" key="6">
    <source>
        <dbReference type="ARBA" id="ARBA00022777"/>
    </source>
</evidence>
<dbReference type="GO" id="GO:0005737">
    <property type="term" value="C:cytoplasm"/>
    <property type="evidence" value="ECO:0007669"/>
    <property type="project" value="UniProtKB-SubCell"/>
</dbReference>
<evidence type="ECO:0000259" key="7">
    <source>
        <dbReference type="PROSITE" id="PS51093"/>
    </source>
</evidence>
<keyword evidence="2" id="KW-0813">Transport</keyword>
<evidence type="ECO:0000256" key="2">
    <source>
        <dbReference type="ARBA" id="ARBA00022448"/>
    </source>
</evidence>
<evidence type="ECO:0000256" key="5">
    <source>
        <dbReference type="ARBA" id="ARBA00022683"/>
    </source>
</evidence>
<dbReference type="EMBL" id="JACHWJ010000002">
    <property type="protein sequence ID" value="MBB2957346.1"/>
    <property type="molecule type" value="Genomic_DNA"/>
</dbReference>
<keyword evidence="6" id="KW-0418">Kinase</keyword>
<protein>
    <submittedName>
        <fullName evidence="8">Glucose-specific phosphotransferase system IIA component</fullName>
    </submittedName>
</protein>